<dbReference type="Proteomes" id="UP000248783">
    <property type="component" value="Unassembled WGS sequence"/>
</dbReference>
<organism evidence="2 3">
    <name type="scientific">Xylanimonas oleitrophica</name>
    <dbReference type="NCBI Taxonomy" id="2607479"/>
    <lineage>
        <taxon>Bacteria</taxon>
        <taxon>Bacillati</taxon>
        <taxon>Actinomycetota</taxon>
        <taxon>Actinomycetes</taxon>
        <taxon>Micrococcales</taxon>
        <taxon>Promicromonosporaceae</taxon>
        <taxon>Xylanimonas</taxon>
    </lineage>
</organism>
<feature type="compositionally biased region" description="Polar residues" evidence="1">
    <location>
        <begin position="45"/>
        <end position="54"/>
    </location>
</feature>
<name>A0A2W5WZN0_9MICO</name>
<dbReference type="AlphaFoldDB" id="A0A2W5WZN0"/>
<feature type="compositionally biased region" description="Low complexity" evidence="1">
    <location>
        <begin position="23"/>
        <end position="35"/>
    </location>
</feature>
<feature type="region of interest" description="Disordered" evidence="1">
    <location>
        <begin position="1"/>
        <end position="82"/>
    </location>
</feature>
<accession>A0A2W5WZN0</accession>
<evidence type="ECO:0000313" key="2">
    <source>
        <dbReference type="EMBL" id="PZR53385.1"/>
    </source>
</evidence>
<protein>
    <submittedName>
        <fullName evidence="2">Uncharacterized protein</fullName>
    </submittedName>
</protein>
<evidence type="ECO:0000313" key="3">
    <source>
        <dbReference type="Proteomes" id="UP000248783"/>
    </source>
</evidence>
<dbReference type="EMBL" id="QKWH01000004">
    <property type="protein sequence ID" value="PZR53385.1"/>
    <property type="molecule type" value="Genomic_DNA"/>
</dbReference>
<sequence length="82" mass="8907">MELSTRPASSTPNRYEHSRVCRESATTEAEPSSSPVRRSNHESRGSTTRLTVARTTPPVERAGSPALNRLRRASTVTNSASP</sequence>
<proteinExistence type="predicted"/>
<comment type="caution">
    <text evidence="2">The sequence shown here is derived from an EMBL/GenBank/DDBJ whole genome shotgun (WGS) entry which is preliminary data.</text>
</comment>
<reference evidence="2 3" key="1">
    <citation type="submission" date="2018-06" db="EMBL/GenBank/DDBJ databases">
        <title>Whole genome sequencing of a novel hydrocarbon degrading bacterial strain, PW21 isolated from oil contaminated produced water sample.</title>
        <authorList>
            <person name="Nagkirti P."/>
            <person name="Shaikh A."/>
            <person name="Gowdaman V."/>
            <person name="Engineer A.E."/>
            <person name="Dagar S."/>
            <person name="Dhakephalkar P.K."/>
        </authorList>
    </citation>
    <scope>NUCLEOTIDE SEQUENCE [LARGE SCALE GENOMIC DNA]</scope>
    <source>
        <strain evidence="2 3">PW21</strain>
    </source>
</reference>
<evidence type="ECO:0000256" key="1">
    <source>
        <dbReference type="SAM" id="MobiDB-lite"/>
    </source>
</evidence>
<keyword evidence="3" id="KW-1185">Reference proteome</keyword>
<feature type="compositionally biased region" description="Polar residues" evidence="1">
    <location>
        <begin position="1"/>
        <end position="13"/>
    </location>
</feature>
<gene>
    <name evidence="2" type="ORF">DNL40_07660</name>
</gene>